<dbReference type="GO" id="GO:0004825">
    <property type="term" value="F:methionine-tRNA ligase activity"/>
    <property type="evidence" value="ECO:0007669"/>
    <property type="project" value="UniProtKB-EC"/>
</dbReference>
<keyword evidence="5 13" id="KW-0820">tRNA-binding</keyword>
<keyword evidence="4 13" id="KW-0963">Cytoplasm</keyword>
<reference evidence="15 16" key="1">
    <citation type="submission" date="2022-11" db="EMBL/GenBank/DDBJ databases">
        <title>Desulfobotulus tamanensis H1 sp. nov. - anaerobic, alkaliphilic, sulphate reducing bacterium isolated from terrestrial mud volcano.</title>
        <authorList>
            <person name="Frolova A."/>
            <person name="Merkel A.Y."/>
            <person name="Slobodkin A.I."/>
        </authorList>
    </citation>
    <scope>NUCLEOTIDE SEQUENCE [LARGE SCALE GENOMIC DNA]</scope>
    <source>
        <strain evidence="15 16">H1</strain>
    </source>
</reference>
<keyword evidence="6 13" id="KW-0436">Ligase</keyword>
<dbReference type="EC" id="6.1.1.10" evidence="13"/>
<dbReference type="Gene3D" id="2.170.220.10">
    <property type="match status" value="1"/>
</dbReference>
<feature type="short sequence motif" description="'HIGH' region" evidence="13">
    <location>
        <begin position="12"/>
        <end position="22"/>
    </location>
</feature>
<feature type="binding site" evidence="13">
    <location>
        <position position="127"/>
    </location>
    <ligand>
        <name>Zn(2+)</name>
        <dbReference type="ChEBI" id="CHEBI:29105"/>
    </ligand>
</feature>
<evidence type="ECO:0000256" key="6">
    <source>
        <dbReference type="ARBA" id="ARBA00022598"/>
    </source>
</evidence>
<dbReference type="EMBL" id="JAPFPW010000006">
    <property type="protein sequence ID" value="MCW7753671.1"/>
    <property type="molecule type" value="Genomic_DNA"/>
</dbReference>
<dbReference type="InterPro" id="IPR023457">
    <property type="entry name" value="Met-tRNA_synth_2"/>
</dbReference>
<dbReference type="InterPro" id="IPR002547">
    <property type="entry name" value="tRNA-bd_dom"/>
</dbReference>
<feature type="binding site" evidence="13">
    <location>
        <position position="147"/>
    </location>
    <ligand>
        <name>Zn(2+)</name>
        <dbReference type="ChEBI" id="CHEBI:29105"/>
    </ligand>
</feature>
<keyword evidence="10 13" id="KW-0648">Protein biosynthesis</keyword>
<dbReference type="CDD" id="cd07957">
    <property type="entry name" value="Anticodon_Ia_Met"/>
    <property type="match status" value="1"/>
</dbReference>
<evidence type="ECO:0000256" key="12">
    <source>
        <dbReference type="ARBA" id="ARBA00047364"/>
    </source>
</evidence>
<dbReference type="Gene3D" id="2.40.50.140">
    <property type="entry name" value="Nucleic acid-binding proteins"/>
    <property type="match status" value="1"/>
</dbReference>
<keyword evidence="9 13" id="KW-0694">RNA-binding</keyword>
<dbReference type="Proteomes" id="UP001209681">
    <property type="component" value="Unassembled WGS sequence"/>
</dbReference>
<dbReference type="Gene3D" id="1.10.730.10">
    <property type="entry name" value="Isoleucyl-tRNA Synthetase, Domain 1"/>
    <property type="match status" value="1"/>
</dbReference>
<dbReference type="PRINTS" id="PR01041">
    <property type="entry name" value="TRNASYNTHMET"/>
</dbReference>
<dbReference type="NCBIfam" id="TIGR00398">
    <property type="entry name" value="metG"/>
    <property type="match status" value="1"/>
</dbReference>
<dbReference type="SUPFAM" id="SSF52374">
    <property type="entry name" value="Nucleotidylyl transferase"/>
    <property type="match status" value="1"/>
</dbReference>
<dbReference type="Pfam" id="PF01588">
    <property type="entry name" value="tRNA_bind"/>
    <property type="match status" value="1"/>
</dbReference>
<evidence type="ECO:0000259" key="14">
    <source>
        <dbReference type="PROSITE" id="PS50886"/>
    </source>
</evidence>
<dbReference type="PROSITE" id="PS50886">
    <property type="entry name" value="TRBD"/>
    <property type="match status" value="1"/>
</dbReference>
<keyword evidence="11 13" id="KW-0030">Aminoacyl-tRNA synthetase</keyword>
<dbReference type="InterPro" id="IPR033911">
    <property type="entry name" value="MetRS_core"/>
</dbReference>
<comment type="subcellular location">
    <subcellularLocation>
        <location evidence="2 13">Cytoplasm</location>
    </subcellularLocation>
</comment>
<name>A0ABT3N885_9BACT</name>
<evidence type="ECO:0000256" key="8">
    <source>
        <dbReference type="ARBA" id="ARBA00022840"/>
    </source>
</evidence>
<comment type="subunit">
    <text evidence="3 13">Homodimer.</text>
</comment>
<dbReference type="CDD" id="cd00814">
    <property type="entry name" value="MetRS_core"/>
    <property type="match status" value="1"/>
</dbReference>
<dbReference type="InterPro" id="IPR014729">
    <property type="entry name" value="Rossmann-like_a/b/a_fold"/>
</dbReference>
<dbReference type="InterPro" id="IPR015413">
    <property type="entry name" value="Methionyl/Leucyl_tRNA_Synth"/>
</dbReference>
<keyword evidence="8 13" id="KW-0067">ATP-binding</keyword>
<gene>
    <name evidence="13 15" type="primary">metG</name>
    <name evidence="15" type="ORF">OOT00_06695</name>
</gene>
<evidence type="ECO:0000313" key="15">
    <source>
        <dbReference type="EMBL" id="MCW7753671.1"/>
    </source>
</evidence>
<keyword evidence="16" id="KW-1185">Reference proteome</keyword>
<comment type="caution">
    <text evidence="15">The sequence shown here is derived from an EMBL/GenBank/DDBJ whole genome shotgun (WGS) entry which is preliminary data.</text>
</comment>
<comment type="catalytic activity">
    <reaction evidence="12 13">
        <text>tRNA(Met) + L-methionine + ATP = L-methionyl-tRNA(Met) + AMP + diphosphate</text>
        <dbReference type="Rhea" id="RHEA:13481"/>
        <dbReference type="Rhea" id="RHEA-COMP:9667"/>
        <dbReference type="Rhea" id="RHEA-COMP:9698"/>
        <dbReference type="ChEBI" id="CHEBI:30616"/>
        <dbReference type="ChEBI" id="CHEBI:33019"/>
        <dbReference type="ChEBI" id="CHEBI:57844"/>
        <dbReference type="ChEBI" id="CHEBI:78442"/>
        <dbReference type="ChEBI" id="CHEBI:78530"/>
        <dbReference type="ChEBI" id="CHEBI:456215"/>
        <dbReference type="EC" id="6.1.1.10"/>
    </reaction>
</comment>
<dbReference type="PANTHER" id="PTHR43326:SF1">
    <property type="entry name" value="METHIONINE--TRNA LIGASE, MITOCHONDRIAL"/>
    <property type="match status" value="1"/>
</dbReference>
<dbReference type="SUPFAM" id="SSF50249">
    <property type="entry name" value="Nucleic acid-binding proteins"/>
    <property type="match status" value="1"/>
</dbReference>
<evidence type="ECO:0000256" key="9">
    <source>
        <dbReference type="ARBA" id="ARBA00022884"/>
    </source>
</evidence>
<organism evidence="15 16">
    <name type="scientific">Desulfobotulus pelophilus</name>
    <dbReference type="NCBI Taxonomy" id="2823377"/>
    <lineage>
        <taxon>Bacteria</taxon>
        <taxon>Pseudomonadati</taxon>
        <taxon>Thermodesulfobacteriota</taxon>
        <taxon>Desulfobacteria</taxon>
        <taxon>Desulfobacterales</taxon>
        <taxon>Desulfobacteraceae</taxon>
        <taxon>Desulfobotulus</taxon>
    </lineage>
</organism>
<dbReference type="InterPro" id="IPR012340">
    <property type="entry name" value="NA-bd_OB-fold"/>
</dbReference>
<evidence type="ECO:0000256" key="10">
    <source>
        <dbReference type="ARBA" id="ARBA00022917"/>
    </source>
</evidence>
<keyword evidence="7 13" id="KW-0547">Nucleotide-binding</keyword>
<dbReference type="RefSeq" id="WP_265424541.1">
    <property type="nucleotide sequence ID" value="NZ_JAPFPW010000006.1"/>
</dbReference>
<protein>
    <recommendedName>
        <fullName evidence="13">Methionine--tRNA ligase</fullName>
        <ecNumber evidence="13">6.1.1.10</ecNumber>
    </recommendedName>
    <alternativeName>
        <fullName evidence="13">Methionyl-tRNA synthetase</fullName>
        <shortName evidence="13">MetRS</shortName>
    </alternativeName>
</protein>
<dbReference type="PANTHER" id="PTHR43326">
    <property type="entry name" value="METHIONYL-TRNA SYNTHETASE"/>
    <property type="match status" value="1"/>
</dbReference>
<evidence type="ECO:0000256" key="4">
    <source>
        <dbReference type="ARBA" id="ARBA00022490"/>
    </source>
</evidence>
<evidence type="ECO:0000256" key="5">
    <source>
        <dbReference type="ARBA" id="ARBA00022555"/>
    </source>
</evidence>
<dbReference type="Gene3D" id="3.40.50.620">
    <property type="entry name" value="HUPs"/>
    <property type="match status" value="1"/>
</dbReference>
<dbReference type="Pfam" id="PF09334">
    <property type="entry name" value="tRNA-synt_1g"/>
    <property type="match status" value="2"/>
</dbReference>
<dbReference type="SUPFAM" id="SSF47323">
    <property type="entry name" value="Anticodon-binding domain of a subclass of class I aminoacyl-tRNA synthetases"/>
    <property type="match status" value="1"/>
</dbReference>
<evidence type="ECO:0000313" key="16">
    <source>
        <dbReference type="Proteomes" id="UP001209681"/>
    </source>
</evidence>
<proteinExistence type="inferred from homology"/>
<dbReference type="InterPro" id="IPR004495">
    <property type="entry name" value="Met-tRNA-synth_bsu_C"/>
</dbReference>
<comment type="similarity">
    <text evidence="13">Belongs to the class-I aminoacyl-tRNA synthetase family. MetG type 2A subfamily.</text>
</comment>
<keyword evidence="13" id="KW-0479">Metal-binding</keyword>
<feature type="binding site" evidence="13">
    <location>
        <position position="130"/>
    </location>
    <ligand>
        <name>Zn(2+)</name>
        <dbReference type="ChEBI" id="CHEBI:29105"/>
    </ligand>
</feature>
<comment type="caution">
    <text evidence="13">Lacks conserved residue(s) required for the propagation of feature annotation.</text>
</comment>
<dbReference type="InterPro" id="IPR041872">
    <property type="entry name" value="Anticodon_Met"/>
</dbReference>
<evidence type="ECO:0000256" key="13">
    <source>
        <dbReference type="HAMAP-Rule" id="MF_01228"/>
    </source>
</evidence>
<feature type="domain" description="TRNA-binding" evidence="14">
    <location>
        <begin position="538"/>
        <end position="638"/>
    </location>
</feature>
<evidence type="ECO:0000256" key="7">
    <source>
        <dbReference type="ARBA" id="ARBA00022741"/>
    </source>
</evidence>
<dbReference type="CDD" id="cd02800">
    <property type="entry name" value="tRNA_bind_EcMetRS_like"/>
    <property type="match status" value="1"/>
</dbReference>
<dbReference type="NCBIfam" id="NF008900">
    <property type="entry name" value="PRK12267.1"/>
    <property type="match status" value="1"/>
</dbReference>
<keyword evidence="13" id="KW-0862">Zinc</keyword>
<comment type="function">
    <text evidence="1 13">Is required not only for elongation of protein synthesis but also for the initiation of all mRNA translation through initiator tRNA(fMet) aminoacylation.</text>
</comment>
<dbReference type="Pfam" id="PF19303">
    <property type="entry name" value="Anticodon_3"/>
    <property type="match status" value="1"/>
</dbReference>
<feature type="short sequence motif" description="'KMSKS' region" evidence="13">
    <location>
        <begin position="296"/>
        <end position="300"/>
    </location>
</feature>
<sequence>MSDVFYITTPIYYVNARPHLGHAYTTIAADVSARFARMQGKDTYFLTGTDEHGDKIVKAAAKENQSPRTYADAISSLFRNLWPELSITNDQFIRTTDPAHIRVVQHLLQKIYDSGDIYFSEYEGLYCYGCERFYTEKELVDGKCPDHLTEPEKIREANYFFRMGRYQQWLIDHIHNNPDFIRPERYKNEILSFLREPLEDLCISRPTSRLQWGIPLPFDDRFVTYVWFDALTNYVSALGYPDGEAFQRLWPGVQHIVAKDIIKPHGIYWPTMLKAAGIPVYHHLNVHGYWNISETKMSKSLGNVVDPLDMKNRYGSDAFRYFLMREMVFGLDASFSEEAVIGRINADLANDIGNLFSRVIAMTHKYYNGTVPSPDGAKTALMDFGLQAGALETVTSFVHHMSDFAFHKALMAVWSFIGQLNKYIDATAPWELQKNAQEKELATVIYNLLEGLRVVTGLVAPVMPETSRRMQQHLALENSDIDAIDTLCQWGLVHPGAVLPKAVRLFPRIDVPSKENHKDETTVPKGLKGSKPSVSIEEVGRLDLRTGIILEAEIIPKSDRLLKLKVDLGDETRQVVAGIAQDYEVGALPGLQVMLLANLKPAKLMGVRSEGMILAANSDQGLCLATFDRPVMPGSVVK</sequence>
<dbReference type="NCBIfam" id="TIGR00399">
    <property type="entry name" value="metG_C_term"/>
    <property type="match status" value="1"/>
</dbReference>
<evidence type="ECO:0000256" key="1">
    <source>
        <dbReference type="ARBA" id="ARBA00003314"/>
    </source>
</evidence>
<feature type="binding site" evidence="13">
    <location>
        <position position="144"/>
    </location>
    <ligand>
        <name>Zn(2+)</name>
        <dbReference type="ChEBI" id="CHEBI:29105"/>
    </ligand>
</feature>
<comment type="cofactor">
    <cofactor evidence="13">
        <name>Zn(2+)</name>
        <dbReference type="ChEBI" id="CHEBI:29105"/>
    </cofactor>
    <text evidence="13">Binds 1 zinc ion per subunit.</text>
</comment>
<dbReference type="HAMAP" id="MF_01228">
    <property type="entry name" value="Met_tRNA_synth_type2"/>
    <property type="match status" value="1"/>
</dbReference>
<accession>A0ABT3N885</accession>
<evidence type="ECO:0000256" key="2">
    <source>
        <dbReference type="ARBA" id="ARBA00004496"/>
    </source>
</evidence>
<dbReference type="InterPro" id="IPR009080">
    <property type="entry name" value="tRNAsynth_Ia_anticodon-bd"/>
</dbReference>
<evidence type="ECO:0000256" key="3">
    <source>
        <dbReference type="ARBA" id="ARBA00011738"/>
    </source>
</evidence>
<evidence type="ECO:0000256" key="11">
    <source>
        <dbReference type="ARBA" id="ARBA00023146"/>
    </source>
</evidence>
<dbReference type="InterPro" id="IPR014758">
    <property type="entry name" value="Met-tRNA_synth"/>
</dbReference>